<evidence type="ECO:0000313" key="5">
    <source>
        <dbReference type="Proteomes" id="UP000199556"/>
    </source>
</evidence>
<gene>
    <name evidence="4" type="ORF">SAMN05421721_106128</name>
</gene>
<keyword evidence="5" id="KW-1185">Reference proteome</keyword>
<dbReference type="InterPro" id="IPR011063">
    <property type="entry name" value="TilS/TtcA_N"/>
</dbReference>
<dbReference type="GO" id="GO:0008033">
    <property type="term" value="P:tRNA processing"/>
    <property type="evidence" value="ECO:0007669"/>
    <property type="project" value="UniProtKB-KW"/>
</dbReference>
<name>A0A1I4R3K0_ECTMO</name>
<keyword evidence="1" id="KW-0808">Transferase</keyword>
<dbReference type="OrthoDB" id="9801054at2"/>
<dbReference type="Proteomes" id="UP000199556">
    <property type="component" value="Unassembled WGS sequence"/>
</dbReference>
<accession>A0A1I4R3K0</accession>
<dbReference type="SUPFAM" id="SSF52402">
    <property type="entry name" value="Adenine nucleotide alpha hydrolases-like"/>
    <property type="match status" value="1"/>
</dbReference>
<dbReference type="PANTHER" id="PTHR43686">
    <property type="entry name" value="SULFURTRANSFERASE-RELATED"/>
    <property type="match status" value="1"/>
</dbReference>
<feature type="domain" description="tRNA(Ile)-lysidine/2-thiocytidine synthase N-terminal" evidence="3">
    <location>
        <begin position="33"/>
        <end position="196"/>
    </location>
</feature>
<organism evidence="4 5">
    <name type="scientific">Ectothiorhodospira mobilis</name>
    <dbReference type="NCBI Taxonomy" id="195064"/>
    <lineage>
        <taxon>Bacteria</taxon>
        <taxon>Pseudomonadati</taxon>
        <taxon>Pseudomonadota</taxon>
        <taxon>Gammaproteobacteria</taxon>
        <taxon>Chromatiales</taxon>
        <taxon>Ectothiorhodospiraceae</taxon>
        <taxon>Ectothiorhodospira</taxon>
    </lineage>
</organism>
<dbReference type="STRING" id="195064.SAMN05421721_106128"/>
<evidence type="ECO:0000313" key="4">
    <source>
        <dbReference type="EMBL" id="SFM46904.1"/>
    </source>
</evidence>
<dbReference type="GO" id="GO:0016740">
    <property type="term" value="F:transferase activity"/>
    <property type="evidence" value="ECO:0007669"/>
    <property type="project" value="UniProtKB-KW"/>
</dbReference>
<keyword evidence="2" id="KW-0819">tRNA processing</keyword>
<proteinExistence type="predicted"/>
<dbReference type="Gene3D" id="3.40.50.620">
    <property type="entry name" value="HUPs"/>
    <property type="match status" value="1"/>
</dbReference>
<dbReference type="Pfam" id="PF01171">
    <property type="entry name" value="ATP_bind_3"/>
    <property type="match status" value="1"/>
</dbReference>
<reference evidence="4 5" key="1">
    <citation type="submission" date="2016-10" db="EMBL/GenBank/DDBJ databases">
        <authorList>
            <person name="de Groot N.N."/>
        </authorList>
    </citation>
    <scope>NUCLEOTIDE SEQUENCE [LARGE SCALE GENOMIC DNA]</scope>
    <source>
        <strain evidence="4 5">DSM 4180</strain>
    </source>
</reference>
<dbReference type="CDD" id="cd24138">
    <property type="entry name" value="TtcA-like"/>
    <property type="match status" value="1"/>
</dbReference>
<dbReference type="RefSeq" id="WP_090484715.1">
    <property type="nucleotide sequence ID" value="NZ_FOUO01000006.1"/>
</dbReference>
<dbReference type="AlphaFoldDB" id="A0A1I4R3K0"/>
<dbReference type="InterPro" id="IPR035107">
    <property type="entry name" value="tRNA_thiolation_TtcA_Ctu1"/>
</dbReference>
<evidence type="ECO:0000259" key="3">
    <source>
        <dbReference type="Pfam" id="PF01171"/>
    </source>
</evidence>
<dbReference type="InterPro" id="IPR014729">
    <property type="entry name" value="Rossmann-like_a/b/a_fold"/>
</dbReference>
<dbReference type="PANTHER" id="PTHR43686:SF1">
    <property type="entry name" value="AMINOTRAN_5 DOMAIN-CONTAINING PROTEIN"/>
    <property type="match status" value="1"/>
</dbReference>
<protein>
    <submittedName>
        <fullName evidence="4">tRNA 2-thiocytidine biosynthesis protein TtcA</fullName>
    </submittedName>
</protein>
<sequence>MAAEHTPQPPRSLIRAAGRAIGDFRMIRDGDRLLLGLSGGKDSLVLLHLLRYFQRRAPVRFELGAVTVDPQTGLGDKRALIPYLETLGIPYHYASEPILERARQHMDNHAYCAFCSRMRRGLIYATAREHGYNVVALGQHLDDLAESFLMSAFQGGRLKTMKAHYRIQEGDLRVIRPLVYARERQIADYARGAGLPVQAEHCPARGRDSAPMRPRMKALLAAEEGHNPRLFRSLVRTLMPLMSGDLEEAERPPAQGGETP</sequence>
<dbReference type="PIRSF" id="PIRSF004976">
    <property type="entry name" value="ATPase_YdaO"/>
    <property type="match status" value="1"/>
</dbReference>
<dbReference type="EMBL" id="FOUO01000006">
    <property type="protein sequence ID" value="SFM46904.1"/>
    <property type="molecule type" value="Genomic_DNA"/>
</dbReference>
<evidence type="ECO:0000256" key="1">
    <source>
        <dbReference type="ARBA" id="ARBA00022679"/>
    </source>
</evidence>
<evidence type="ECO:0000256" key="2">
    <source>
        <dbReference type="ARBA" id="ARBA00022694"/>
    </source>
</evidence>